<evidence type="ECO:0008006" key="3">
    <source>
        <dbReference type="Google" id="ProtNLM"/>
    </source>
</evidence>
<name>A0ABS4ZWI7_9MYCO</name>
<gene>
    <name evidence="1" type="ORF">JOF57_003800</name>
</gene>
<dbReference type="SUPFAM" id="SSF54909">
    <property type="entry name" value="Dimeric alpha+beta barrel"/>
    <property type="match status" value="1"/>
</dbReference>
<keyword evidence="2" id="KW-1185">Reference proteome</keyword>
<organism evidence="1 2">
    <name type="scientific">Mycolicibacterium lutetiense</name>
    <dbReference type="NCBI Taxonomy" id="1641992"/>
    <lineage>
        <taxon>Bacteria</taxon>
        <taxon>Bacillati</taxon>
        <taxon>Actinomycetota</taxon>
        <taxon>Actinomycetes</taxon>
        <taxon>Mycobacteriales</taxon>
        <taxon>Mycobacteriaceae</taxon>
        <taxon>Mycolicibacterium</taxon>
    </lineage>
</organism>
<dbReference type="EMBL" id="JAGIOP010000002">
    <property type="protein sequence ID" value="MBP2453887.1"/>
    <property type="molecule type" value="Genomic_DNA"/>
</dbReference>
<evidence type="ECO:0000313" key="1">
    <source>
        <dbReference type="EMBL" id="MBP2453887.1"/>
    </source>
</evidence>
<dbReference type="InterPro" id="IPR011008">
    <property type="entry name" value="Dimeric_a/b-barrel"/>
</dbReference>
<evidence type="ECO:0000313" key="2">
    <source>
        <dbReference type="Proteomes" id="UP000694460"/>
    </source>
</evidence>
<accession>A0ABS4ZWI7</accession>
<sequence length="147" mass="16143">MTSINNFSSPAVRPLVTSWMPGPAPAGDGPVVVSVTEYAAHSLRHLPGVAYNGMRMREGWYAMPGAVGLWLWSLPVGGRGGSISVWTDTEALQRFIGLPHHVDIMRRYGDRGEVRSTTWDAAPFDPAATVVRAREWIMQRQNVGIDN</sequence>
<comment type="caution">
    <text evidence="1">The sequence shown here is derived from an EMBL/GenBank/DDBJ whole genome shotgun (WGS) entry which is preliminary data.</text>
</comment>
<proteinExistence type="predicted"/>
<dbReference type="Proteomes" id="UP000694460">
    <property type="component" value="Unassembled WGS sequence"/>
</dbReference>
<dbReference type="RefSeq" id="WP_209918932.1">
    <property type="nucleotide sequence ID" value="NZ_JAGIOP010000002.1"/>
</dbReference>
<protein>
    <recommendedName>
        <fullName evidence="3">DUF3291 domain-containing protein</fullName>
    </recommendedName>
</protein>
<reference evidence="1 2" key="1">
    <citation type="submission" date="2021-03" db="EMBL/GenBank/DDBJ databases">
        <title>Sequencing the genomes of 1000 actinobacteria strains.</title>
        <authorList>
            <person name="Klenk H.-P."/>
        </authorList>
    </citation>
    <scope>NUCLEOTIDE SEQUENCE [LARGE SCALE GENOMIC DNA]</scope>
    <source>
        <strain evidence="1 2">DSM 46713</strain>
    </source>
</reference>